<sequence length="86" mass="9535">MKTLHAVIHNGAHVANQLAGTEERAGFLACKKLGLTYSRENTRAVNYSACADWKRAIDVACMETVRGEDFEPCEETPLADLLIRKN</sequence>
<proteinExistence type="predicted"/>
<comment type="caution">
    <text evidence="1">The sequence shown here is derived from an EMBL/GenBank/DDBJ whole genome shotgun (WGS) entry which is preliminary data.</text>
</comment>
<dbReference type="EMBL" id="FCNX02000029">
    <property type="protein sequence ID" value="SAL03203.1"/>
    <property type="molecule type" value="Genomic_DNA"/>
</dbReference>
<keyword evidence="2" id="KW-1185">Reference proteome</keyword>
<accession>A0A158E8W8</accession>
<name>A0A158E8W8_9BURK</name>
<dbReference type="AlphaFoldDB" id="A0A158E8W8"/>
<dbReference type="STRING" id="1777138.AWB77_06735"/>
<gene>
    <name evidence="1" type="ORF">AWB77_06735</name>
</gene>
<evidence type="ECO:0000313" key="1">
    <source>
        <dbReference type="EMBL" id="SAL03203.1"/>
    </source>
</evidence>
<reference evidence="1" key="1">
    <citation type="submission" date="2016-01" db="EMBL/GenBank/DDBJ databases">
        <authorList>
            <person name="Peeters C."/>
        </authorList>
    </citation>
    <scope>NUCLEOTIDE SEQUENCE</scope>
    <source>
        <strain evidence="1">LMG 29320</strain>
    </source>
</reference>
<protein>
    <submittedName>
        <fullName evidence="1">Uncharacterized protein</fullName>
    </submittedName>
</protein>
<dbReference type="Proteomes" id="UP000054903">
    <property type="component" value="Unassembled WGS sequence"/>
</dbReference>
<evidence type="ECO:0000313" key="2">
    <source>
        <dbReference type="Proteomes" id="UP000054903"/>
    </source>
</evidence>
<organism evidence="1 2">
    <name type="scientific">Caballeronia fortuita</name>
    <dbReference type="NCBI Taxonomy" id="1777138"/>
    <lineage>
        <taxon>Bacteria</taxon>
        <taxon>Pseudomonadati</taxon>
        <taxon>Pseudomonadota</taxon>
        <taxon>Betaproteobacteria</taxon>
        <taxon>Burkholderiales</taxon>
        <taxon>Burkholderiaceae</taxon>
        <taxon>Caballeronia</taxon>
    </lineage>
</organism>